<dbReference type="InterPro" id="IPR037050">
    <property type="entry name" value="DUF1254_sf"/>
</dbReference>
<evidence type="ECO:0000259" key="2">
    <source>
        <dbReference type="Pfam" id="PF06742"/>
    </source>
</evidence>
<dbReference type="Pfam" id="PF06742">
    <property type="entry name" value="DUF1214"/>
    <property type="match status" value="1"/>
</dbReference>
<feature type="domain" description="DUF1214" evidence="2">
    <location>
        <begin position="348"/>
        <end position="461"/>
    </location>
</feature>
<feature type="signal peptide" evidence="1">
    <location>
        <begin position="1"/>
        <end position="30"/>
    </location>
</feature>
<reference evidence="4 5" key="1">
    <citation type="submission" date="2023-11" db="EMBL/GenBank/DDBJ databases">
        <title>Gilvimarinus fulvus sp. nov., isolated from the surface of Kelp.</title>
        <authorList>
            <person name="Sun Y.Y."/>
            <person name="Gong Y."/>
            <person name="Du Z.J."/>
        </authorList>
    </citation>
    <scope>NUCLEOTIDE SEQUENCE [LARGE SCALE GENOMIC DNA]</scope>
    <source>
        <strain evidence="4 5">SDUM040013</strain>
    </source>
</reference>
<protein>
    <submittedName>
        <fullName evidence="4">DUF1254 domain-containing protein</fullName>
    </submittedName>
</protein>
<feature type="chain" id="PRO_5047219748" evidence="1">
    <location>
        <begin position="31"/>
        <end position="478"/>
    </location>
</feature>
<dbReference type="PANTHER" id="PTHR36509">
    <property type="entry name" value="BLL3101 PROTEIN"/>
    <property type="match status" value="1"/>
</dbReference>
<accession>A0ABU4S0R4</accession>
<comment type="caution">
    <text evidence="4">The sequence shown here is derived from an EMBL/GenBank/DDBJ whole genome shotgun (WGS) entry which is preliminary data.</text>
</comment>
<dbReference type="EMBL" id="JAXAFO010000028">
    <property type="protein sequence ID" value="MDX6850625.1"/>
    <property type="molecule type" value="Genomic_DNA"/>
</dbReference>
<evidence type="ECO:0000259" key="3">
    <source>
        <dbReference type="Pfam" id="PF06863"/>
    </source>
</evidence>
<sequence>MLYSRNILSIGLGAALAMCSTFLAPKNALAEELSAAEASAIAEEATIYGLPMLMNYSVLYQYAVDKTSSQYKAPFNQIHNEAELASPDDTAIVTPNSDTVYSFVWMDLRAEPVVLCVPKIEDTRYYSIQLLSLYTYIYGYIGSRATGNDAGCYAIAGPSWNGETPKGVKTVIKSGTEFSFAIYRTQVFGQSDLEQVKAVQAKYSVQTLSEHNNTAPPAKAPAVDWLKFDPVTAKENPFNYLAFILQFAPAIGSAEVEIPLRERFAKIGIEPGKPFPSVELSSDVKAAIASGIESGAKKAKGKKSSVGNLVNGWQISEGLFGSRTMLQDNYLMRAAAAMVGLYGNDSKEAFYPLTKVDANGVELDGSKHNYTLTFPADGYPPVNAFWSVTMYDGDSQLLIKNPINRYLVNSPMLSEELQKNSDGSLTLFIQNEEPKSAKGKANWLPAPDGPIYMVMRLYWPKNEALDGSWQPPGIEIQQ</sequence>
<dbReference type="RefSeq" id="WP_302722032.1">
    <property type="nucleotide sequence ID" value="NZ_JAULRU010000418.1"/>
</dbReference>
<proteinExistence type="predicted"/>
<organism evidence="4 5">
    <name type="scientific">Gilvimarinus gilvus</name>
    <dbReference type="NCBI Taxonomy" id="3058038"/>
    <lineage>
        <taxon>Bacteria</taxon>
        <taxon>Pseudomonadati</taxon>
        <taxon>Pseudomonadota</taxon>
        <taxon>Gammaproteobacteria</taxon>
        <taxon>Cellvibrionales</taxon>
        <taxon>Cellvibrionaceae</taxon>
        <taxon>Gilvimarinus</taxon>
    </lineage>
</organism>
<feature type="domain" description="DUF1254" evidence="3">
    <location>
        <begin position="75"/>
        <end position="206"/>
    </location>
</feature>
<keyword evidence="5" id="KW-1185">Reference proteome</keyword>
<keyword evidence="1" id="KW-0732">Signal</keyword>
<dbReference type="InterPro" id="IPR037049">
    <property type="entry name" value="DUF1214_C_sf"/>
</dbReference>
<name>A0ABU4S0R4_9GAMM</name>
<dbReference type="SUPFAM" id="SSF160935">
    <property type="entry name" value="VPA0735-like"/>
    <property type="match status" value="1"/>
</dbReference>
<evidence type="ECO:0000256" key="1">
    <source>
        <dbReference type="SAM" id="SignalP"/>
    </source>
</evidence>
<dbReference type="Pfam" id="PF06863">
    <property type="entry name" value="DUF1254"/>
    <property type="match status" value="1"/>
</dbReference>
<dbReference type="InterPro" id="IPR010621">
    <property type="entry name" value="DUF1214"/>
</dbReference>
<gene>
    <name evidence="4" type="ORF">SCD92_14730</name>
</gene>
<evidence type="ECO:0000313" key="5">
    <source>
        <dbReference type="Proteomes" id="UP001273505"/>
    </source>
</evidence>
<evidence type="ECO:0000313" key="4">
    <source>
        <dbReference type="EMBL" id="MDX6850625.1"/>
    </source>
</evidence>
<dbReference type="Proteomes" id="UP001273505">
    <property type="component" value="Unassembled WGS sequence"/>
</dbReference>
<dbReference type="PANTHER" id="PTHR36509:SF2">
    <property type="entry name" value="BLL3101 PROTEIN"/>
    <property type="match status" value="1"/>
</dbReference>
<dbReference type="InterPro" id="IPR010679">
    <property type="entry name" value="DUF1254"/>
</dbReference>
<dbReference type="Gene3D" id="2.60.120.600">
    <property type="entry name" value="Domain of unknown function DUF1214, C-terminal domain"/>
    <property type="match status" value="1"/>
</dbReference>
<dbReference type="Gene3D" id="2.60.40.1610">
    <property type="entry name" value="Domain of unknown function DUF1254"/>
    <property type="match status" value="1"/>
</dbReference>